<dbReference type="AlphaFoldDB" id="A0A161JLZ5"/>
<feature type="chain" id="PRO_5007823390" evidence="3">
    <location>
        <begin position="34"/>
        <end position="399"/>
    </location>
</feature>
<organism evidence="4 5">
    <name type="scientific">Corynebacterium suranareeae</name>
    <dbReference type="NCBI Taxonomy" id="2506452"/>
    <lineage>
        <taxon>Bacteria</taxon>
        <taxon>Bacillati</taxon>
        <taxon>Actinomycetota</taxon>
        <taxon>Actinomycetes</taxon>
        <taxon>Mycobacteriales</taxon>
        <taxon>Corynebacteriaceae</taxon>
        <taxon>Corynebacterium</taxon>
    </lineage>
</organism>
<keyword evidence="5" id="KW-1185">Reference proteome</keyword>
<dbReference type="SUPFAM" id="SSF48239">
    <property type="entry name" value="Terpenoid cyclases/Protein prenyltransferases"/>
    <property type="match status" value="1"/>
</dbReference>
<dbReference type="KEGG" id="csur:N24_0676"/>
<gene>
    <name evidence="4" type="ORF">N24_0676</name>
</gene>
<dbReference type="InterPro" id="IPR008930">
    <property type="entry name" value="Terpenoid_cyclase/PrenylTrfase"/>
</dbReference>
<feature type="signal peptide" evidence="3">
    <location>
        <begin position="1"/>
        <end position="33"/>
    </location>
</feature>
<proteinExistence type="predicted"/>
<feature type="region of interest" description="Disordered" evidence="1">
    <location>
        <begin position="342"/>
        <end position="365"/>
    </location>
</feature>
<dbReference type="Proteomes" id="UP000218244">
    <property type="component" value="Chromosome"/>
</dbReference>
<keyword evidence="2" id="KW-0812">Transmembrane</keyword>
<dbReference type="RefSeq" id="WP_096454366.1">
    <property type="nucleotide sequence ID" value="NZ_AP017369.1"/>
</dbReference>
<keyword evidence="3" id="KW-0732">Signal</keyword>
<sequence length="399" mass="41322">MAHLCEKKTINWSAATVALAAGVSLLAPQIATAQDTASEANNQLAAAFIEKEFSAGNGIIPGPIGTPDISLSQDLLLSLNALDPNSSEIDSAFDAINSSLESYIYFGDTLKTDRLAKSIVFQDTFGERNPEYIDLLVNSVQDNGQLKNLANGEATSAINNFSQAWGVLALHRVGESEAAARATDFLETQVCPDGGVPLASVVAPSCNSTDTDATGMVAQALVLANGAQDPTTQATLDYLASKMDETGGVLNPWTGVNSNSTGLAGSAFALAGDKENYLKAYEYLESVQFGQDADPSLQGGFAMNVAGKQNNPVLNDQVRRATGQAALAFAGGNYANSDIFTIDEPVDPIPEPTPNPTPNDPEGSSSGFGSAGIIVAILAVLAAIAGVMGPMLANLPTQF</sequence>
<feature type="transmembrane region" description="Helical" evidence="2">
    <location>
        <begin position="368"/>
        <end position="393"/>
    </location>
</feature>
<reference evidence="4 5" key="1">
    <citation type="submission" date="2016-02" db="EMBL/GenBank/DDBJ databases">
        <title>Corynebacterium glutamicum N24 whole genome sequencing project.</title>
        <authorList>
            <person name="Matsutani M."/>
            <person name="Nangtapong N."/>
            <person name="Yakushi T."/>
            <person name="Matsushita K."/>
        </authorList>
    </citation>
    <scope>NUCLEOTIDE SEQUENCE [LARGE SCALE GENOMIC DNA]</scope>
    <source>
        <strain evidence="4 5">N24</strain>
    </source>
</reference>
<evidence type="ECO:0000313" key="5">
    <source>
        <dbReference type="Proteomes" id="UP000218244"/>
    </source>
</evidence>
<protein>
    <submittedName>
        <fullName evidence="4">Uncharacterized protein</fullName>
    </submittedName>
</protein>
<evidence type="ECO:0000313" key="4">
    <source>
        <dbReference type="EMBL" id="BAU94938.1"/>
    </source>
</evidence>
<evidence type="ECO:0000256" key="1">
    <source>
        <dbReference type="SAM" id="MobiDB-lite"/>
    </source>
</evidence>
<evidence type="ECO:0000256" key="3">
    <source>
        <dbReference type="SAM" id="SignalP"/>
    </source>
</evidence>
<dbReference type="Gene3D" id="1.50.10.20">
    <property type="match status" value="1"/>
</dbReference>
<accession>A0A161JLZ5</accession>
<keyword evidence="2" id="KW-1133">Transmembrane helix</keyword>
<dbReference type="EMBL" id="AP017369">
    <property type="protein sequence ID" value="BAU94938.1"/>
    <property type="molecule type" value="Genomic_DNA"/>
</dbReference>
<evidence type="ECO:0000256" key="2">
    <source>
        <dbReference type="SAM" id="Phobius"/>
    </source>
</evidence>
<name>A0A161JLZ5_9CORY</name>
<feature type="compositionally biased region" description="Pro residues" evidence="1">
    <location>
        <begin position="347"/>
        <end position="359"/>
    </location>
</feature>
<keyword evidence="2" id="KW-0472">Membrane</keyword>